<evidence type="ECO:0000256" key="3">
    <source>
        <dbReference type="RuleBase" id="RU361235"/>
    </source>
</evidence>
<dbReference type="PANTHER" id="PTHR43918">
    <property type="entry name" value="ACETYLCHOLINESTERASE"/>
    <property type="match status" value="1"/>
</dbReference>
<dbReference type="PROSITE" id="PS00122">
    <property type="entry name" value="CARBOXYLESTERASE_B_1"/>
    <property type="match status" value="1"/>
</dbReference>
<dbReference type="AlphaFoldDB" id="A0A6G1GVE8"/>
<protein>
    <recommendedName>
        <fullName evidence="3">Carboxylic ester hydrolase</fullName>
        <ecNumber evidence="3">3.1.1.-</ecNumber>
    </recommendedName>
</protein>
<evidence type="ECO:0000313" key="5">
    <source>
        <dbReference type="EMBL" id="KAF1984718.1"/>
    </source>
</evidence>
<evidence type="ECO:0000313" key="6">
    <source>
        <dbReference type="Proteomes" id="UP000800041"/>
    </source>
</evidence>
<dbReference type="PANTHER" id="PTHR43918:SF4">
    <property type="entry name" value="CARBOXYLIC ESTER HYDROLASE"/>
    <property type="match status" value="1"/>
</dbReference>
<reference evidence="5" key="1">
    <citation type="journal article" date="2020" name="Stud. Mycol.">
        <title>101 Dothideomycetes genomes: a test case for predicting lifestyles and emergence of pathogens.</title>
        <authorList>
            <person name="Haridas S."/>
            <person name="Albert R."/>
            <person name="Binder M."/>
            <person name="Bloem J."/>
            <person name="Labutti K."/>
            <person name="Salamov A."/>
            <person name="Andreopoulos B."/>
            <person name="Baker S."/>
            <person name="Barry K."/>
            <person name="Bills G."/>
            <person name="Bluhm B."/>
            <person name="Cannon C."/>
            <person name="Castanera R."/>
            <person name="Culley D."/>
            <person name="Daum C."/>
            <person name="Ezra D."/>
            <person name="Gonzalez J."/>
            <person name="Henrissat B."/>
            <person name="Kuo A."/>
            <person name="Liang C."/>
            <person name="Lipzen A."/>
            <person name="Lutzoni F."/>
            <person name="Magnuson J."/>
            <person name="Mondo S."/>
            <person name="Nolan M."/>
            <person name="Ohm R."/>
            <person name="Pangilinan J."/>
            <person name="Park H.-J."/>
            <person name="Ramirez L."/>
            <person name="Alfaro M."/>
            <person name="Sun H."/>
            <person name="Tritt A."/>
            <person name="Yoshinaga Y."/>
            <person name="Zwiers L.-H."/>
            <person name="Turgeon B."/>
            <person name="Goodwin S."/>
            <person name="Spatafora J."/>
            <person name="Crous P."/>
            <person name="Grigoriev I."/>
        </authorList>
    </citation>
    <scope>NUCLEOTIDE SEQUENCE</scope>
    <source>
        <strain evidence="5">CBS 113979</strain>
    </source>
</reference>
<dbReference type="InterPro" id="IPR050654">
    <property type="entry name" value="AChE-related_enzymes"/>
</dbReference>
<dbReference type="EMBL" id="ML977166">
    <property type="protein sequence ID" value="KAF1984718.1"/>
    <property type="molecule type" value="Genomic_DNA"/>
</dbReference>
<sequence length="412" mass="44548">MKPTDDCLYANVWTKGPSPDGKKKPVMLWVFGGGFSLGDASMYDMANFVETQDVVAASFNYRTNIFGFPGAPDMPDYNVGLLDQRMGVEWVRDNIEAFGGDPDRIMLFGESAGGSSVDYYAYAWEKDPIVNAFAAQSGTVQMSGPFAPADDRTEAWFQVSSKLGCGGREAGGPATVKCMQGKTPSQVLEAIPTFAGIQAIVGSFGPTYDGKLVTRDFDKRALAGDFIKRPYLIGSNQNESQLFVQAFGPVAPSASRGVSDGFNCGAAKAAYARSKNNVPVWRYHYSGTARGQVNGSTHASDVLALFFTDGKAGVGKTFQDAWGAFARDPENGLKELGWPMYDPKGDTLVRIANDGSEGVDFVKADMYDYDCSTLFAGYMTGAEKREEHSQSGVARKVSRAARREYKRSSFVA</sequence>
<evidence type="ECO:0000256" key="2">
    <source>
        <dbReference type="ARBA" id="ARBA00022801"/>
    </source>
</evidence>
<gene>
    <name evidence="5" type="ORF">K402DRAFT_395417</name>
</gene>
<evidence type="ECO:0000259" key="4">
    <source>
        <dbReference type="Pfam" id="PF00135"/>
    </source>
</evidence>
<dbReference type="Proteomes" id="UP000800041">
    <property type="component" value="Unassembled WGS sequence"/>
</dbReference>
<organism evidence="5 6">
    <name type="scientific">Aulographum hederae CBS 113979</name>
    <dbReference type="NCBI Taxonomy" id="1176131"/>
    <lineage>
        <taxon>Eukaryota</taxon>
        <taxon>Fungi</taxon>
        <taxon>Dikarya</taxon>
        <taxon>Ascomycota</taxon>
        <taxon>Pezizomycotina</taxon>
        <taxon>Dothideomycetes</taxon>
        <taxon>Pleosporomycetidae</taxon>
        <taxon>Aulographales</taxon>
        <taxon>Aulographaceae</taxon>
    </lineage>
</organism>
<dbReference type="Gene3D" id="3.40.50.1820">
    <property type="entry name" value="alpha/beta hydrolase"/>
    <property type="match status" value="2"/>
</dbReference>
<dbReference type="OrthoDB" id="408631at2759"/>
<dbReference type="EC" id="3.1.1.-" evidence="3"/>
<dbReference type="Pfam" id="PF00135">
    <property type="entry name" value="COesterase"/>
    <property type="match status" value="1"/>
</dbReference>
<accession>A0A6G1GVE8</accession>
<proteinExistence type="inferred from homology"/>
<evidence type="ECO:0000256" key="1">
    <source>
        <dbReference type="ARBA" id="ARBA00005964"/>
    </source>
</evidence>
<name>A0A6G1GVE8_9PEZI</name>
<dbReference type="GO" id="GO:0052689">
    <property type="term" value="F:carboxylic ester hydrolase activity"/>
    <property type="evidence" value="ECO:0007669"/>
    <property type="project" value="TreeGrafter"/>
</dbReference>
<dbReference type="InterPro" id="IPR029058">
    <property type="entry name" value="AB_hydrolase_fold"/>
</dbReference>
<keyword evidence="2 3" id="KW-0378">Hydrolase</keyword>
<dbReference type="InterPro" id="IPR019826">
    <property type="entry name" value="Carboxylesterase_B_AS"/>
</dbReference>
<dbReference type="SUPFAM" id="SSF53474">
    <property type="entry name" value="alpha/beta-Hydrolases"/>
    <property type="match status" value="1"/>
</dbReference>
<feature type="domain" description="Carboxylesterase type B" evidence="4">
    <location>
        <begin position="4"/>
        <end position="246"/>
    </location>
</feature>
<dbReference type="InterPro" id="IPR002018">
    <property type="entry name" value="CarbesteraseB"/>
</dbReference>
<comment type="similarity">
    <text evidence="1 3">Belongs to the type-B carboxylesterase/lipase family.</text>
</comment>
<keyword evidence="6" id="KW-1185">Reference proteome</keyword>